<keyword evidence="3" id="KW-1185">Reference proteome</keyword>
<dbReference type="GO" id="GO:0047631">
    <property type="term" value="F:ADP-ribose diphosphatase activity"/>
    <property type="evidence" value="ECO:0007669"/>
    <property type="project" value="InterPro"/>
</dbReference>
<dbReference type="InterPro" id="IPR039989">
    <property type="entry name" value="NUDT9"/>
</dbReference>
<dbReference type="PANTHER" id="PTHR13030:SF8">
    <property type="entry name" value="ADP-RIBOSE PYROPHOSPHATASE, MITOCHONDRIAL"/>
    <property type="match status" value="1"/>
</dbReference>
<dbReference type="PROSITE" id="PS51462">
    <property type="entry name" value="NUDIX"/>
    <property type="match status" value="1"/>
</dbReference>
<reference evidence="2 3" key="1">
    <citation type="journal article" date="2015" name="Nat. Commun.">
        <title>Lucilia cuprina genome unlocks parasitic fly biology to underpin future interventions.</title>
        <authorList>
            <person name="Anstead C.A."/>
            <person name="Korhonen P.K."/>
            <person name="Young N.D."/>
            <person name="Hall R.S."/>
            <person name="Jex A.R."/>
            <person name="Murali S.C."/>
            <person name="Hughes D.S."/>
            <person name="Lee S.F."/>
            <person name="Perry T."/>
            <person name="Stroehlein A.J."/>
            <person name="Ansell B.R."/>
            <person name="Breugelmans B."/>
            <person name="Hofmann A."/>
            <person name="Qu J."/>
            <person name="Dugan S."/>
            <person name="Lee S.L."/>
            <person name="Chao H."/>
            <person name="Dinh H."/>
            <person name="Han Y."/>
            <person name="Doddapaneni H.V."/>
            <person name="Worley K.C."/>
            <person name="Muzny D.M."/>
            <person name="Ioannidis P."/>
            <person name="Waterhouse R.M."/>
            <person name="Zdobnov E.M."/>
            <person name="James P.J."/>
            <person name="Bagnall N.H."/>
            <person name="Kotze A.C."/>
            <person name="Gibbs R.A."/>
            <person name="Richards S."/>
            <person name="Batterham P."/>
            <person name="Gasser R.B."/>
        </authorList>
    </citation>
    <scope>NUCLEOTIDE SEQUENCE [LARGE SCALE GENOMIC DNA]</scope>
    <source>
        <strain evidence="2 3">LS</strain>
        <tissue evidence="2">Full body</tissue>
    </source>
</reference>
<protein>
    <recommendedName>
        <fullName evidence="1">Nudix hydrolase domain-containing protein</fullName>
    </recommendedName>
</protein>
<dbReference type="Pfam" id="PF25969">
    <property type="entry name" value="NUDT9_N"/>
    <property type="match status" value="1"/>
</dbReference>
<accession>A0A0L0BMD3</accession>
<dbReference type="STRING" id="7375.A0A0L0BMD3"/>
<comment type="caution">
    <text evidence="2">The sequence shown here is derived from an EMBL/GenBank/DDBJ whole genome shotgun (WGS) entry which is preliminary data.</text>
</comment>
<dbReference type="AlphaFoldDB" id="A0A0L0BMD3"/>
<dbReference type="OrthoDB" id="9972248at2759"/>
<dbReference type="CDD" id="cd03670">
    <property type="entry name" value="NUDIX_ADPRase_Nudt9"/>
    <property type="match status" value="1"/>
</dbReference>
<dbReference type="SUPFAM" id="SSF55811">
    <property type="entry name" value="Nudix"/>
    <property type="match status" value="1"/>
</dbReference>
<dbReference type="PANTHER" id="PTHR13030">
    <property type="entry name" value="NUDIX HYDROLASE"/>
    <property type="match status" value="1"/>
</dbReference>
<dbReference type="Gene3D" id="3.90.79.10">
    <property type="entry name" value="Nucleoside Triphosphate Pyrophosphohydrolase"/>
    <property type="match status" value="1"/>
</dbReference>
<dbReference type="InterPro" id="IPR000086">
    <property type="entry name" value="NUDIX_hydrolase_dom"/>
</dbReference>
<evidence type="ECO:0000313" key="2">
    <source>
        <dbReference type="EMBL" id="KNC21206.1"/>
    </source>
</evidence>
<proteinExistence type="predicted"/>
<sequence length="281" mass="31940">MAKVTSLTGTILNRTCRNNNYPKSDVKRFPVPDEYLKWCVSYNDYKPPTYTAPHITNQVWADPDINDANFKPKWNQIDGNVNRVSFNGTYEIDSNGCPVNPIGRTGLRGRGLLGRWGPNHAADPIVTRWKRDTEGNIVKSAQSDKNILQMVAIQRHDNKMWAIPGGMVDPGEKVSTTLKREFIEEALDCSDEKLKIEQFFAQGTEVYKGYVDDFRNTDNAWMETVAYNFHDDNGSQIGKIQLTAGDDAAAVRWLDLDKNLELHANHIDILKKVIDMLKAHW</sequence>
<feature type="domain" description="Nudix hydrolase" evidence="1">
    <location>
        <begin position="129"/>
        <end position="275"/>
    </location>
</feature>
<evidence type="ECO:0000313" key="3">
    <source>
        <dbReference type="Proteomes" id="UP000037069"/>
    </source>
</evidence>
<dbReference type="EMBL" id="JRES01001646">
    <property type="protein sequence ID" value="KNC21206.1"/>
    <property type="molecule type" value="Genomic_DNA"/>
</dbReference>
<dbReference type="Proteomes" id="UP000037069">
    <property type="component" value="Unassembled WGS sequence"/>
</dbReference>
<gene>
    <name evidence="2" type="ORF">FF38_10986</name>
</gene>
<name>A0A0L0BMD3_LUCCU</name>
<dbReference type="Pfam" id="PF00293">
    <property type="entry name" value="NUDIX"/>
    <property type="match status" value="1"/>
</dbReference>
<dbReference type="InterPro" id="IPR015797">
    <property type="entry name" value="NUDIX_hydrolase-like_dom_sf"/>
</dbReference>
<organism evidence="2 3">
    <name type="scientific">Lucilia cuprina</name>
    <name type="common">Green bottle fly</name>
    <name type="synonym">Australian sheep blowfly</name>
    <dbReference type="NCBI Taxonomy" id="7375"/>
    <lineage>
        <taxon>Eukaryota</taxon>
        <taxon>Metazoa</taxon>
        <taxon>Ecdysozoa</taxon>
        <taxon>Arthropoda</taxon>
        <taxon>Hexapoda</taxon>
        <taxon>Insecta</taxon>
        <taxon>Pterygota</taxon>
        <taxon>Neoptera</taxon>
        <taxon>Endopterygota</taxon>
        <taxon>Diptera</taxon>
        <taxon>Brachycera</taxon>
        <taxon>Muscomorpha</taxon>
        <taxon>Oestroidea</taxon>
        <taxon>Calliphoridae</taxon>
        <taxon>Luciliinae</taxon>
        <taxon>Lucilia</taxon>
    </lineage>
</organism>
<evidence type="ECO:0000259" key="1">
    <source>
        <dbReference type="PROSITE" id="PS51462"/>
    </source>
</evidence>
<dbReference type="OMA" id="VQVYQGY"/>
<dbReference type="FunFam" id="3.90.79.10:FF:000021">
    <property type="entry name" value="ADP-ribose pyrophosphatase, mitochondrial isoform X1"/>
    <property type="match status" value="1"/>
</dbReference>